<evidence type="ECO:0000313" key="3">
    <source>
        <dbReference type="Proteomes" id="UP000636800"/>
    </source>
</evidence>
<dbReference type="OrthoDB" id="1655903at2759"/>
<reference evidence="2 3" key="1">
    <citation type="journal article" date="2020" name="Nat. Food">
        <title>A phased Vanilla planifolia genome enables genetic improvement of flavour and production.</title>
        <authorList>
            <person name="Hasing T."/>
            <person name="Tang H."/>
            <person name="Brym M."/>
            <person name="Khazi F."/>
            <person name="Huang T."/>
            <person name="Chambers A.H."/>
        </authorList>
    </citation>
    <scope>NUCLEOTIDE SEQUENCE [LARGE SCALE GENOMIC DNA]</scope>
    <source>
        <tissue evidence="2">Leaf</tissue>
    </source>
</reference>
<accession>A0A835UC34</accession>
<evidence type="ECO:0000256" key="1">
    <source>
        <dbReference type="SAM" id="MobiDB-lite"/>
    </source>
</evidence>
<feature type="region of interest" description="Disordered" evidence="1">
    <location>
        <begin position="139"/>
        <end position="206"/>
    </location>
</feature>
<keyword evidence="3" id="KW-1185">Reference proteome</keyword>
<name>A0A835UC34_VANPL</name>
<feature type="compositionally biased region" description="Basic and acidic residues" evidence="1">
    <location>
        <begin position="162"/>
        <end position="172"/>
    </location>
</feature>
<protein>
    <submittedName>
        <fullName evidence="2">Uncharacterized protein</fullName>
    </submittedName>
</protein>
<dbReference type="Proteomes" id="UP000636800">
    <property type="component" value="Chromosome 12"/>
</dbReference>
<sequence>MRGRLVRGAHQVVPLTGRTAEADPEPGHAEEKRKRERRPSTSPAVRSGEDSDYEQKVRVHGRGLAEADAFIAEPRWRSLAVNDSGDRSDASMDTQLAPAPSNQNRTRRPLPGLRLSARGHQHAGLNVIVVPADEFRQRTQGLRRRQIPRRLSPAQAQATSGPERKLKTESSRSGRRRKDLPVVSGRQVINKHRQRVRDSPESGGRG</sequence>
<feature type="region of interest" description="Disordered" evidence="1">
    <location>
        <begin position="1"/>
        <end position="56"/>
    </location>
</feature>
<proteinExistence type="predicted"/>
<comment type="caution">
    <text evidence="2">The sequence shown here is derived from an EMBL/GenBank/DDBJ whole genome shotgun (WGS) entry which is preliminary data.</text>
</comment>
<feature type="compositionally biased region" description="Basic and acidic residues" evidence="1">
    <location>
        <begin position="47"/>
        <end position="56"/>
    </location>
</feature>
<dbReference type="EMBL" id="JADCNL010000012">
    <property type="protein sequence ID" value="KAG0457464.1"/>
    <property type="molecule type" value="Genomic_DNA"/>
</dbReference>
<evidence type="ECO:0000313" key="2">
    <source>
        <dbReference type="EMBL" id="KAG0457464.1"/>
    </source>
</evidence>
<dbReference type="AlphaFoldDB" id="A0A835UC34"/>
<feature type="region of interest" description="Disordered" evidence="1">
    <location>
        <begin position="81"/>
        <end position="111"/>
    </location>
</feature>
<organism evidence="2 3">
    <name type="scientific">Vanilla planifolia</name>
    <name type="common">Vanilla</name>
    <dbReference type="NCBI Taxonomy" id="51239"/>
    <lineage>
        <taxon>Eukaryota</taxon>
        <taxon>Viridiplantae</taxon>
        <taxon>Streptophyta</taxon>
        <taxon>Embryophyta</taxon>
        <taxon>Tracheophyta</taxon>
        <taxon>Spermatophyta</taxon>
        <taxon>Magnoliopsida</taxon>
        <taxon>Liliopsida</taxon>
        <taxon>Asparagales</taxon>
        <taxon>Orchidaceae</taxon>
        <taxon>Vanilloideae</taxon>
        <taxon>Vanilleae</taxon>
        <taxon>Vanilla</taxon>
    </lineage>
</organism>
<gene>
    <name evidence="2" type="ORF">HPP92_022621</name>
</gene>